<dbReference type="PANTHER" id="PTHR11695">
    <property type="entry name" value="ALCOHOL DEHYDROGENASE RELATED"/>
    <property type="match status" value="1"/>
</dbReference>
<dbReference type="Gene3D" id="3.90.180.10">
    <property type="entry name" value="Medium-chain alcohol dehydrogenases, catalytic domain"/>
    <property type="match status" value="1"/>
</dbReference>
<gene>
    <name evidence="7" type="ORF">RNJ44_03147</name>
</gene>
<dbReference type="InterPro" id="IPR020843">
    <property type="entry name" value="ER"/>
</dbReference>
<evidence type="ECO:0000256" key="3">
    <source>
        <dbReference type="ARBA" id="ARBA00022677"/>
    </source>
</evidence>
<name>A0ABR4NYY2_9SACH</name>
<dbReference type="SMART" id="SM00829">
    <property type="entry name" value="PKS_ER"/>
    <property type="match status" value="1"/>
</dbReference>
<evidence type="ECO:0000256" key="5">
    <source>
        <dbReference type="ARBA" id="ARBA00038249"/>
    </source>
</evidence>
<dbReference type="Gene3D" id="3.40.50.720">
    <property type="entry name" value="NAD(P)-binding Rossmann-like Domain"/>
    <property type="match status" value="1"/>
</dbReference>
<evidence type="ECO:0000256" key="4">
    <source>
        <dbReference type="ARBA" id="ARBA00023128"/>
    </source>
</evidence>
<comment type="similarity">
    <text evidence="5">Belongs to the YIM1 family.</text>
</comment>
<dbReference type="Proteomes" id="UP001623330">
    <property type="component" value="Unassembled WGS sequence"/>
</dbReference>
<sequence>MAVVKQRSVVFTTAASEPTLITKDLDLDNCYKEDEIVIHVKCCALNPIDVLVHGLSNRLVAGTGPKTFSRDFSGVIVRKGKNVDKKWNIDDEVNGMFQHLYGEQGTFSDYFIMNPAKNKSIGHINKFPDNTLHYNEDDKRDDWALNAAYPLIFGTAETVLLDYVKNMGPESRILVIGASTQVSNALVQIAKNDLNIGTLVGVCNENSFEYNNKFGWDHLVSYNGGKTVENVRKLMKTELNNQKFDLIFDSVGNSEFFPIIDEFLKPKSEGSYFVTVVGDNKSDYKTLSFFKAISISTITRFVNPFRCYNYSFAHVLPIDRYMIRAHKMIADKRYEPIIDHIYELDQYREAIDRLKSNRAKGKVVIRINE</sequence>
<protein>
    <submittedName>
        <fullName evidence="7">Protein YIM1</fullName>
    </submittedName>
</protein>
<dbReference type="Pfam" id="PF13602">
    <property type="entry name" value="ADH_zinc_N_2"/>
    <property type="match status" value="1"/>
</dbReference>
<evidence type="ECO:0000313" key="7">
    <source>
        <dbReference type="EMBL" id="KAL3234385.1"/>
    </source>
</evidence>
<evidence type="ECO:0000256" key="2">
    <source>
        <dbReference type="ARBA" id="ARBA00004502"/>
    </source>
</evidence>
<feature type="domain" description="Enoyl reductase (ER)" evidence="6">
    <location>
        <begin position="13"/>
        <end position="365"/>
    </location>
</feature>
<dbReference type="PANTHER" id="PTHR11695:SF294">
    <property type="entry name" value="RETICULON-4-INTERACTING PROTEIN 1, MITOCHONDRIAL"/>
    <property type="match status" value="1"/>
</dbReference>
<accession>A0ABR4NYY2</accession>
<dbReference type="Pfam" id="PF08240">
    <property type="entry name" value="ADH_N"/>
    <property type="match status" value="1"/>
</dbReference>
<keyword evidence="8" id="KW-1185">Reference proteome</keyword>
<dbReference type="CDD" id="cd08247">
    <property type="entry name" value="AST1_like"/>
    <property type="match status" value="1"/>
</dbReference>
<dbReference type="InterPro" id="IPR011032">
    <property type="entry name" value="GroES-like_sf"/>
</dbReference>
<comment type="caution">
    <text evidence="7">The sequence shown here is derived from an EMBL/GenBank/DDBJ whole genome shotgun (WGS) entry which is preliminary data.</text>
</comment>
<dbReference type="SUPFAM" id="SSF51735">
    <property type="entry name" value="NAD(P)-binding Rossmann-fold domains"/>
    <property type="match status" value="1"/>
</dbReference>
<keyword evidence="4" id="KW-0496">Mitochondrion</keyword>
<evidence type="ECO:0000313" key="8">
    <source>
        <dbReference type="Proteomes" id="UP001623330"/>
    </source>
</evidence>
<dbReference type="InterPro" id="IPR036291">
    <property type="entry name" value="NAD(P)-bd_dom_sf"/>
</dbReference>
<keyword evidence="3" id="KW-0551">Lipid droplet</keyword>
<comment type="subcellular location">
    <subcellularLocation>
        <location evidence="2">Lipid droplet</location>
    </subcellularLocation>
    <subcellularLocation>
        <location evidence="1">Mitochondrion</location>
    </subcellularLocation>
</comment>
<dbReference type="InterPro" id="IPR013154">
    <property type="entry name" value="ADH-like_N"/>
</dbReference>
<proteinExistence type="inferred from homology"/>
<reference evidence="7 8" key="1">
    <citation type="submission" date="2024-05" db="EMBL/GenBank/DDBJ databases">
        <title>Long read based assembly of the Candida bracarensis genome reveals expanded adhesin content.</title>
        <authorList>
            <person name="Marcet-Houben M."/>
            <person name="Ksiezopolska E."/>
            <person name="Gabaldon T."/>
        </authorList>
    </citation>
    <scope>NUCLEOTIDE SEQUENCE [LARGE SCALE GENOMIC DNA]</scope>
    <source>
        <strain evidence="7 8">CBM6</strain>
    </source>
</reference>
<dbReference type="EMBL" id="JBEVYD010000003">
    <property type="protein sequence ID" value="KAL3234385.1"/>
    <property type="molecule type" value="Genomic_DNA"/>
</dbReference>
<evidence type="ECO:0000259" key="6">
    <source>
        <dbReference type="SMART" id="SM00829"/>
    </source>
</evidence>
<organism evidence="7 8">
    <name type="scientific">Nakaseomyces bracarensis</name>
    <dbReference type="NCBI Taxonomy" id="273131"/>
    <lineage>
        <taxon>Eukaryota</taxon>
        <taxon>Fungi</taxon>
        <taxon>Dikarya</taxon>
        <taxon>Ascomycota</taxon>
        <taxon>Saccharomycotina</taxon>
        <taxon>Saccharomycetes</taxon>
        <taxon>Saccharomycetales</taxon>
        <taxon>Saccharomycetaceae</taxon>
        <taxon>Nakaseomyces</taxon>
    </lineage>
</organism>
<dbReference type="SUPFAM" id="SSF50129">
    <property type="entry name" value="GroES-like"/>
    <property type="match status" value="1"/>
</dbReference>
<dbReference type="InterPro" id="IPR050700">
    <property type="entry name" value="YIM1/Zinc_Alcohol_DH_Fams"/>
</dbReference>
<evidence type="ECO:0000256" key="1">
    <source>
        <dbReference type="ARBA" id="ARBA00004173"/>
    </source>
</evidence>